<dbReference type="GO" id="GO:0000428">
    <property type="term" value="C:DNA-directed RNA polymerase complex"/>
    <property type="evidence" value="ECO:0007669"/>
    <property type="project" value="UniProtKB-KW"/>
</dbReference>
<evidence type="ECO:0000259" key="2">
    <source>
        <dbReference type="Pfam" id="PF08281"/>
    </source>
</evidence>
<dbReference type="GO" id="GO:0016987">
    <property type="term" value="F:sigma factor activity"/>
    <property type="evidence" value="ECO:0007669"/>
    <property type="project" value="InterPro"/>
</dbReference>
<feature type="region of interest" description="Disordered" evidence="1">
    <location>
        <begin position="1"/>
        <end position="23"/>
    </location>
</feature>
<dbReference type="Gene3D" id="1.10.10.10">
    <property type="entry name" value="Winged helix-like DNA-binding domain superfamily/Winged helix DNA-binding domain"/>
    <property type="match status" value="1"/>
</dbReference>
<evidence type="ECO:0000313" key="4">
    <source>
        <dbReference type="Proteomes" id="UP000663525"/>
    </source>
</evidence>
<dbReference type="GO" id="GO:0003677">
    <property type="term" value="F:DNA binding"/>
    <property type="evidence" value="ECO:0007669"/>
    <property type="project" value="InterPro"/>
</dbReference>
<dbReference type="GeneID" id="68855683"/>
<feature type="compositionally biased region" description="Basic and acidic residues" evidence="1">
    <location>
        <begin position="10"/>
        <end position="23"/>
    </location>
</feature>
<gene>
    <name evidence="3" type="primary">rpoE</name>
    <name evidence="3" type="ORF">HSR121_2117</name>
</gene>
<organism evidence="3 4">
    <name type="scientific">Halapricum desulfuricans</name>
    <dbReference type="NCBI Taxonomy" id="2841257"/>
    <lineage>
        <taxon>Archaea</taxon>
        <taxon>Methanobacteriati</taxon>
        <taxon>Methanobacteriota</taxon>
        <taxon>Stenosarchaea group</taxon>
        <taxon>Halobacteria</taxon>
        <taxon>Halobacteriales</taxon>
        <taxon>Haloarculaceae</taxon>
        <taxon>Halapricum</taxon>
    </lineage>
</organism>
<evidence type="ECO:0000256" key="1">
    <source>
        <dbReference type="SAM" id="MobiDB-lite"/>
    </source>
</evidence>
<keyword evidence="3" id="KW-0804">Transcription</keyword>
<dbReference type="EMBL" id="CP064787">
    <property type="protein sequence ID" value="QSG06448.1"/>
    <property type="molecule type" value="Genomic_DNA"/>
</dbReference>
<dbReference type="RefSeq" id="WP_229112907.1">
    <property type="nucleotide sequence ID" value="NZ_CP064787.1"/>
</dbReference>
<accession>A0A897N2J5</accession>
<name>A0A897N2J5_9EURY</name>
<proteinExistence type="predicted"/>
<dbReference type="SUPFAM" id="SSF88659">
    <property type="entry name" value="Sigma3 and sigma4 domains of RNA polymerase sigma factors"/>
    <property type="match status" value="1"/>
</dbReference>
<dbReference type="AlphaFoldDB" id="A0A897N2J5"/>
<dbReference type="InterPro" id="IPR036388">
    <property type="entry name" value="WH-like_DNA-bd_sf"/>
</dbReference>
<dbReference type="Pfam" id="PF08281">
    <property type="entry name" value="Sigma70_r4_2"/>
    <property type="match status" value="1"/>
</dbReference>
<dbReference type="InterPro" id="IPR013324">
    <property type="entry name" value="RNA_pol_sigma_r3/r4-like"/>
</dbReference>
<dbReference type="GO" id="GO:0006352">
    <property type="term" value="P:DNA-templated transcription initiation"/>
    <property type="evidence" value="ECO:0007669"/>
    <property type="project" value="InterPro"/>
</dbReference>
<dbReference type="InterPro" id="IPR013249">
    <property type="entry name" value="RNA_pol_sigma70_r4_t2"/>
</dbReference>
<protein>
    <submittedName>
        <fullName evidence="3">DNA-directed RNA polymerase specialized sigma subunit, sigma24 family</fullName>
    </submittedName>
</protein>
<reference evidence="3" key="1">
    <citation type="submission" date="2020-11" db="EMBL/GenBank/DDBJ databases">
        <title>Carbohydrate-dependent, anaerobic sulfur respiration: A novel catabolism in halophilic archaea.</title>
        <authorList>
            <person name="Sorokin D.Y."/>
            <person name="Messina E."/>
            <person name="Smedile F."/>
            <person name="La Cono V."/>
            <person name="Hallsworth J.E."/>
            <person name="Yakimov M.M."/>
        </authorList>
    </citation>
    <scope>NUCLEOTIDE SEQUENCE</scope>
    <source>
        <strain evidence="3">HSR12-1</strain>
    </source>
</reference>
<evidence type="ECO:0000313" key="3">
    <source>
        <dbReference type="EMBL" id="QSG06448.1"/>
    </source>
</evidence>
<sequence length="72" mass="8024">MSAATQTTLADHEPDLSKLSPAERDAYEAVYERGMSGREYARQTDRSWGTVSNLLMRARSKLDVFQDGGRDG</sequence>
<keyword evidence="3" id="KW-0240">DNA-directed RNA polymerase</keyword>
<dbReference type="Proteomes" id="UP000663525">
    <property type="component" value="Chromosome"/>
</dbReference>
<feature type="domain" description="RNA polymerase sigma factor 70 region 4 type 2" evidence="2">
    <location>
        <begin position="16"/>
        <end position="62"/>
    </location>
</feature>